<organism evidence="1 2">
    <name type="scientific">Capronia epimyces CBS 606.96</name>
    <dbReference type="NCBI Taxonomy" id="1182542"/>
    <lineage>
        <taxon>Eukaryota</taxon>
        <taxon>Fungi</taxon>
        <taxon>Dikarya</taxon>
        <taxon>Ascomycota</taxon>
        <taxon>Pezizomycotina</taxon>
        <taxon>Eurotiomycetes</taxon>
        <taxon>Chaetothyriomycetidae</taxon>
        <taxon>Chaetothyriales</taxon>
        <taxon>Herpotrichiellaceae</taxon>
        <taxon>Capronia</taxon>
    </lineage>
</organism>
<dbReference type="Proteomes" id="UP000019478">
    <property type="component" value="Unassembled WGS sequence"/>
</dbReference>
<dbReference type="EMBL" id="AMGY01000006">
    <property type="protein sequence ID" value="EXJ81354.1"/>
    <property type="molecule type" value="Genomic_DNA"/>
</dbReference>
<reference evidence="1 2" key="1">
    <citation type="submission" date="2013-03" db="EMBL/GenBank/DDBJ databases">
        <title>The Genome Sequence of Capronia epimyces CBS 606.96.</title>
        <authorList>
            <consortium name="The Broad Institute Genomics Platform"/>
            <person name="Cuomo C."/>
            <person name="de Hoog S."/>
            <person name="Gorbushina A."/>
            <person name="Walker B."/>
            <person name="Young S.K."/>
            <person name="Zeng Q."/>
            <person name="Gargeya S."/>
            <person name="Fitzgerald M."/>
            <person name="Haas B."/>
            <person name="Abouelleil A."/>
            <person name="Allen A.W."/>
            <person name="Alvarado L."/>
            <person name="Arachchi H.M."/>
            <person name="Berlin A.M."/>
            <person name="Chapman S.B."/>
            <person name="Gainer-Dewar J."/>
            <person name="Goldberg J."/>
            <person name="Griggs A."/>
            <person name="Gujja S."/>
            <person name="Hansen M."/>
            <person name="Howarth C."/>
            <person name="Imamovic A."/>
            <person name="Ireland A."/>
            <person name="Larimer J."/>
            <person name="McCowan C."/>
            <person name="Murphy C."/>
            <person name="Pearson M."/>
            <person name="Poon T.W."/>
            <person name="Priest M."/>
            <person name="Roberts A."/>
            <person name="Saif S."/>
            <person name="Shea T."/>
            <person name="Sisk P."/>
            <person name="Sykes S."/>
            <person name="Wortman J."/>
            <person name="Nusbaum C."/>
            <person name="Birren B."/>
        </authorList>
    </citation>
    <scope>NUCLEOTIDE SEQUENCE [LARGE SCALE GENOMIC DNA]</scope>
    <source>
        <strain evidence="1 2">CBS 606.96</strain>
    </source>
</reference>
<sequence length="89" mass="9597">MSCGRCGSHISAPCRTRDRRGPRLASSIDFSAFSSRRDSLSRSRTDSWGNFPPLNGSCAPLVGDRSPSSGYRGSCMEAVVCHTEEVLEA</sequence>
<protein>
    <submittedName>
        <fullName evidence="1">Uncharacterized protein</fullName>
    </submittedName>
</protein>
<keyword evidence="2" id="KW-1185">Reference proteome</keyword>
<dbReference type="GeneID" id="19171742"/>
<evidence type="ECO:0000313" key="1">
    <source>
        <dbReference type="EMBL" id="EXJ81354.1"/>
    </source>
</evidence>
<dbReference type="HOGENOM" id="CLU_2454504_0_0_1"/>
<accession>W9YGG1</accession>
<evidence type="ECO:0000313" key="2">
    <source>
        <dbReference type="Proteomes" id="UP000019478"/>
    </source>
</evidence>
<name>W9YGG1_9EURO</name>
<dbReference type="RefSeq" id="XP_007735942.1">
    <property type="nucleotide sequence ID" value="XM_007737752.1"/>
</dbReference>
<dbReference type="AlphaFoldDB" id="W9YGG1"/>
<proteinExistence type="predicted"/>
<comment type="caution">
    <text evidence="1">The sequence shown here is derived from an EMBL/GenBank/DDBJ whole genome shotgun (WGS) entry which is preliminary data.</text>
</comment>
<gene>
    <name evidence="1" type="ORF">A1O3_07644</name>
</gene>